<keyword evidence="3 9" id="KW-0813">Transport</keyword>
<keyword evidence="8 9" id="KW-0472">Membrane</keyword>
<dbReference type="InterPro" id="IPR035906">
    <property type="entry name" value="MetI-like_sf"/>
</dbReference>
<dbReference type="PANTHER" id="PTHR30183">
    <property type="entry name" value="MOLYBDENUM TRANSPORT SYSTEM PERMEASE PROTEIN MODB"/>
    <property type="match status" value="1"/>
</dbReference>
<evidence type="ECO:0000256" key="9">
    <source>
        <dbReference type="RuleBase" id="RU363032"/>
    </source>
</evidence>
<keyword evidence="13" id="KW-1185">Reference proteome</keyword>
<feature type="transmembrane region" description="Helical" evidence="9">
    <location>
        <begin position="133"/>
        <end position="158"/>
    </location>
</feature>
<dbReference type="NCBIfam" id="TIGR01581">
    <property type="entry name" value="Mo_ABC_porter"/>
    <property type="match status" value="1"/>
</dbReference>
<dbReference type="EMBL" id="JBHSRD010000003">
    <property type="protein sequence ID" value="MFC6006546.1"/>
    <property type="molecule type" value="Genomic_DNA"/>
</dbReference>
<evidence type="ECO:0000313" key="13">
    <source>
        <dbReference type="Proteomes" id="UP001596189"/>
    </source>
</evidence>
<evidence type="ECO:0000256" key="4">
    <source>
        <dbReference type="ARBA" id="ARBA00022475"/>
    </source>
</evidence>
<feature type="transmembrane region" description="Helical" evidence="9">
    <location>
        <begin position="12"/>
        <end position="38"/>
    </location>
</feature>
<evidence type="ECO:0000256" key="2">
    <source>
        <dbReference type="ARBA" id="ARBA00007069"/>
    </source>
</evidence>
<evidence type="ECO:0000256" key="1">
    <source>
        <dbReference type="ARBA" id="ARBA00004651"/>
    </source>
</evidence>
<keyword evidence="4 10" id="KW-1003">Cell membrane</keyword>
<evidence type="ECO:0000256" key="3">
    <source>
        <dbReference type="ARBA" id="ARBA00022448"/>
    </source>
</evidence>
<keyword evidence="5 10" id="KW-0500">Molybdenum</keyword>
<dbReference type="SUPFAM" id="SSF161098">
    <property type="entry name" value="MetI-like"/>
    <property type="match status" value="1"/>
</dbReference>
<dbReference type="CDD" id="cd06261">
    <property type="entry name" value="TM_PBP2"/>
    <property type="match status" value="1"/>
</dbReference>
<dbReference type="InterPro" id="IPR000515">
    <property type="entry name" value="MetI-like"/>
</dbReference>
<feature type="domain" description="ABC transmembrane type-1" evidence="11">
    <location>
        <begin position="54"/>
        <end position="257"/>
    </location>
</feature>
<reference evidence="13" key="1">
    <citation type="journal article" date="2019" name="Int. J. Syst. Evol. Microbiol.">
        <title>The Global Catalogue of Microorganisms (GCM) 10K type strain sequencing project: providing services to taxonomists for standard genome sequencing and annotation.</title>
        <authorList>
            <consortium name="The Broad Institute Genomics Platform"/>
            <consortium name="The Broad Institute Genome Sequencing Center for Infectious Disease"/>
            <person name="Wu L."/>
            <person name="Ma J."/>
        </authorList>
    </citation>
    <scope>NUCLEOTIDE SEQUENCE [LARGE SCALE GENOMIC DNA]</scope>
    <source>
        <strain evidence="13">KACC 14249</strain>
    </source>
</reference>
<dbReference type="PANTHER" id="PTHR30183:SF3">
    <property type="entry name" value="MOLYBDENUM TRANSPORT SYSTEM PERMEASE PROTEIN MODB"/>
    <property type="match status" value="1"/>
</dbReference>
<comment type="similarity">
    <text evidence="2 10">Belongs to the binding-protein-dependent transport system permease family. CysTW subfamily.</text>
</comment>
<comment type="function">
    <text evidence="10">Part of the binding-protein-dependent transport system for molybdenum; probably responsible for the translocation of the substrate across the membrane.</text>
</comment>
<gene>
    <name evidence="12" type="ORF">ACFQDO_05320</name>
</gene>
<protein>
    <recommendedName>
        <fullName evidence="10">Molybdenum transport system permease</fullName>
    </recommendedName>
</protein>
<sequence length="268" mass="28152">MQRRGQPARAPWPLAVPAALAVAFLVLPIVALLVRAPWRNLPELLSSSQVASALKLSLVSATLATLVCVVLGVPLAWVLARSRLPGTALLRALVTVPLVLPPVVGGVALLMALGRRGVVGQYLDQWFGLTLPFTPAAVVIAEAFVAMPFLVLTLEGAFRSADRGMDEAAATLGASRMTVFRRVTLPLVAPSLVAGAVLSWARALGEFGATITFAGNFPGRTQTMPVAVYIALQTDPDAAIALSLVLLVVSVTVLVLLRDRWLRTGVAS</sequence>
<dbReference type="Proteomes" id="UP001596189">
    <property type="component" value="Unassembled WGS sequence"/>
</dbReference>
<dbReference type="NCBIfam" id="TIGR02141">
    <property type="entry name" value="modB_ABC"/>
    <property type="match status" value="1"/>
</dbReference>
<feature type="transmembrane region" description="Helical" evidence="9">
    <location>
        <begin position="238"/>
        <end position="257"/>
    </location>
</feature>
<dbReference type="Pfam" id="PF00528">
    <property type="entry name" value="BPD_transp_1"/>
    <property type="match status" value="1"/>
</dbReference>
<dbReference type="InterPro" id="IPR006469">
    <property type="entry name" value="NifC_ABC_porter"/>
</dbReference>
<proteinExistence type="inferred from homology"/>
<accession>A0ABW1JB95</accession>
<feature type="transmembrane region" description="Helical" evidence="9">
    <location>
        <begin position="58"/>
        <end position="80"/>
    </location>
</feature>
<evidence type="ECO:0000313" key="12">
    <source>
        <dbReference type="EMBL" id="MFC6006546.1"/>
    </source>
</evidence>
<dbReference type="PROSITE" id="PS50928">
    <property type="entry name" value="ABC_TM1"/>
    <property type="match status" value="1"/>
</dbReference>
<evidence type="ECO:0000256" key="8">
    <source>
        <dbReference type="ARBA" id="ARBA00023136"/>
    </source>
</evidence>
<feature type="transmembrane region" description="Helical" evidence="9">
    <location>
        <begin position="92"/>
        <end position="113"/>
    </location>
</feature>
<evidence type="ECO:0000259" key="11">
    <source>
        <dbReference type="PROSITE" id="PS50928"/>
    </source>
</evidence>
<organism evidence="12 13">
    <name type="scientific">Angustibacter luteus</name>
    <dbReference type="NCBI Taxonomy" id="658456"/>
    <lineage>
        <taxon>Bacteria</taxon>
        <taxon>Bacillati</taxon>
        <taxon>Actinomycetota</taxon>
        <taxon>Actinomycetes</taxon>
        <taxon>Kineosporiales</taxon>
        <taxon>Kineosporiaceae</taxon>
    </lineage>
</organism>
<dbReference type="RefSeq" id="WP_345718031.1">
    <property type="nucleotide sequence ID" value="NZ_BAABFP010000008.1"/>
</dbReference>
<comment type="subcellular location">
    <subcellularLocation>
        <location evidence="1 9">Cell membrane</location>
        <topology evidence="1 9">Multi-pass membrane protein</topology>
    </subcellularLocation>
</comment>
<comment type="caution">
    <text evidence="12">The sequence shown here is derived from an EMBL/GenBank/DDBJ whole genome shotgun (WGS) entry which is preliminary data.</text>
</comment>
<dbReference type="Gene3D" id="1.10.3720.10">
    <property type="entry name" value="MetI-like"/>
    <property type="match status" value="1"/>
</dbReference>
<dbReference type="InterPro" id="IPR011867">
    <property type="entry name" value="ModB_ABC"/>
</dbReference>
<feature type="transmembrane region" description="Helical" evidence="9">
    <location>
        <begin position="179"/>
        <end position="201"/>
    </location>
</feature>
<evidence type="ECO:0000256" key="10">
    <source>
        <dbReference type="RuleBase" id="RU365097"/>
    </source>
</evidence>
<keyword evidence="6 9" id="KW-0812">Transmembrane</keyword>
<keyword evidence="7 9" id="KW-1133">Transmembrane helix</keyword>
<evidence type="ECO:0000256" key="6">
    <source>
        <dbReference type="ARBA" id="ARBA00022692"/>
    </source>
</evidence>
<name>A0ABW1JB95_9ACTN</name>
<evidence type="ECO:0000256" key="7">
    <source>
        <dbReference type="ARBA" id="ARBA00022989"/>
    </source>
</evidence>
<evidence type="ECO:0000256" key="5">
    <source>
        <dbReference type="ARBA" id="ARBA00022505"/>
    </source>
</evidence>